<feature type="transmembrane region" description="Helical" evidence="7">
    <location>
        <begin position="99"/>
        <end position="120"/>
    </location>
</feature>
<dbReference type="GO" id="GO:0005886">
    <property type="term" value="C:plasma membrane"/>
    <property type="evidence" value="ECO:0007669"/>
    <property type="project" value="UniProtKB-SubCell"/>
</dbReference>
<reference evidence="8 9" key="1">
    <citation type="submission" date="2018-06" db="EMBL/GenBank/DDBJ databases">
        <authorList>
            <consortium name="Pathogen Informatics"/>
            <person name="Doyle S."/>
        </authorList>
    </citation>
    <scope>NUCLEOTIDE SEQUENCE [LARGE SCALE GENOMIC DNA]</scope>
    <source>
        <strain evidence="8 9">NCTC12026</strain>
    </source>
</reference>
<dbReference type="Proteomes" id="UP000255129">
    <property type="component" value="Unassembled WGS sequence"/>
</dbReference>
<keyword evidence="5 7" id="KW-1133">Transmembrane helix</keyword>
<feature type="transmembrane region" description="Helical" evidence="7">
    <location>
        <begin position="132"/>
        <end position="149"/>
    </location>
</feature>
<feature type="transmembrane region" description="Helical" evidence="7">
    <location>
        <begin position="47"/>
        <end position="67"/>
    </location>
</feature>
<evidence type="ECO:0000256" key="4">
    <source>
        <dbReference type="ARBA" id="ARBA00022692"/>
    </source>
</evidence>
<sequence>MFAIKFTLAILLAWYVSSYLGFDKPYWAMMTVAIIGYPDRSLSLAKMGARLVGSFIGVIAVTLIANISLNDQWLFTSLIIIWLSACLFLTLTSRYMMPYMFSLSGYTSAIIAFGTSVYPLPMTIFELSQERLIEVTIGIIAYTFVMYILPSKQHIFQTQLIKKKIQSEKRKILSELFKGHRGNTIKEVKEVITSSISYDELSQYESNFISFKKSGSQLFKLPLFITFIIIGLENKDILKYKGYSEFLNIKRKSNIKLDYSHYEFFDWKDIISNTMRLVFGLVISVIFWFNTAWDYGYILAVLVSISFTFGVTIPKANKLAFVIFIIALLVVLIGYILKFYFLIQVSSFSQAALVMLPIFLLLGILKTGGKLSFLISHVMCISIIFIINFTNPMSFDFVSFSNTSIALVFSIVIVTLMLYIIPLSTDEQVEKRKTQFILRKISEFKGNKDEISKLKNTIIININSFSKKENIIKMYFFLSLLCVYEMANLQESKDLLMAVIFGILNDDDKTKILFILESQNSKNDDAIIRYTKNILNFL</sequence>
<dbReference type="PANTHER" id="PTHR30509">
    <property type="entry name" value="P-HYDROXYBENZOIC ACID EFFLUX PUMP SUBUNIT-RELATED"/>
    <property type="match status" value="1"/>
</dbReference>
<evidence type="ECO:0000256" key="6">
    <source>
        <dbReference type="ARBA" id="ARBA00023136"/>
    </source>
</evidence>
<accession>A0A379G185</accession>
<feature type="transmembrane region" description="Helical" evidence="7">
    <location>
        <begin position="295"/>
        <end position="313"/>
    </location>
</feature>
<protein>
    <submittedName>
        <fullName evidence="8">p-hydroxybenzoic acid efflux pump subunit AaeB</fullName>
    </submittedName>
</protein>
<keyword evidence="2" id="KW-0813">Transport</keyword>
<keyword evidence="3" id="KW-1003">Cell membrane</keyword>
<evidence type="ECO:0000313" key="8">
    <source>
        <dbReference type="EMBL" id="SUC34671.1"/>
    </source>
</evidence>
<feature type="transmembrane region" description="Helical" evidence="7">
    <location>
        <begin position="270"/>
        <end position="289"/>
    </location>
</feature>
<proteinExistence type="predicted"/>
<dbReference type="PANTHER" id="PTHR30509:SF9">
    <property type="entry name" value="MULTIDRUG RESISTANCE PROTEIN MDTO"/>
    <property type="match status" value="1"/>
</dbReference>
<name>A0A379G185_9GAMM</name>
<feature type="transmembrane region" description="Helical" evidence="7">
    <location>
        <begin position="320"/>
        <end position="341"/>
    </location>
</feature>
<feature type="transmembrane region" description="Helical" evidence="7">
    <location>
        <begin position="347"/>
        <end position="365"/>
    </location>
</feature>
<evidence type="ECO:0000256" key="7">
    <source>
        <dbReference type="SAM" id="Phobius"/>
    </source>
</evidence>
<dbReference type="EMBL" id="UGUA01000002">
    <property type="protein sequence ID" value="SUC34671.1"/>
    <property type="molecule type" value="Genomic_DNA"/>
</dbReference>
<evidence type="ECO:0000256" key="2">
    <source>
        <dbReference type="ARBA" id="ARBA00022448"/>
    </source>
</evidence>
<evidence type="ECO:0000256" key="3">
    <source>
        <dbReference type="ARBA" id="ARBA00022475"/>
    </source>
</evidence>
<keyword evidence="4 7" id="KW-0812">Transmembrane</keyword>
<feature type="transmembrane region" description="Helical" evidence="7">
    <location>
        <begin position="372"/>
        <end position="391"/>
    </location>
</feature>
<comment type="subcellular location">
    <subcellularLocation>
        <location evidence="1">Cell membrane</location>
        <topology evidence="1">Multi-pass membrane protein</topology>
    </subcellularLocation>
</comment>
<feature type="transmembrane region" description="Helical" evidence="7">
    <location>
        <begin position="73"/>
        <end position="92"/>
    </location>
</feature>
<feature type="transmembrane region" description="Helical" evidence="7">
    <location>
        <begin position="403"/>
        <end position="423"/>
    </location>
</feature>
<evidence type="ECO:0000313" key="9">
    <source>
        <dbReference type="Proteomes" id="UP000255129"/>
    </source>
</evidence>
<gene>
    <name evidence="8" type="primary">aaeB</name>
    <name evidence="8" type="ORF">NCTC12026_01019</name>
</gene>
<dbReference type="AlphaFoldDB" id="A0A379G185"/>
<dbReference type="InterPro" id="IPR006726">
    <property type="entry name" value="PHBA_efflux_AaeB/fusaric-R"/>
</dbReference>
<dbReference type="Pfam" id="PF04632">
    <property type="entry name" value="FUSC"/>
    <property type="match status" value="2"/>
</dbReference>
<dbReference type="GO" id="GO:0022857">
    <property type="term" value="F:transmembrane transporter activity"/>
    <property type="evidence" value="ECO:0007669"/>
    <property type="project" value="InterPro"/>
</dbReference>
<evidence type="ECO:0000256" key="5">
    <source>
        <dbReference type="ARBA" id="ARBA00022989"/>
    </source>
</evidence>
<evidence type="ECO:0000256" key="1">
    <source>
        <dbReference type="ARBA" id="ARBA00004651"/>
    </source>
</evidence>
<feature type="transmembrane region" description="Helical" evidence="7">
    <location>
        <begin position="6"/>
        <end position="22"/>
    </location>
</feature>
<organism evidence="8 9">
    <name type="scientific">Providencia rustigianii</name>
    <dbReference type="NCBI Taxonomy" id="158850"/>
    <lineage>
        <taxon>Bacteria</taxon>
        <taxon>Pseudomonadati</taxon>
        <taxon>Pseudomonadota</taxon>
        <taxon>Gammaproteobacteria</taxon>
        <taxon>Enterobacterales</taxon>
        <taxon>Morganellaceae</taxon>
        <taxon>Providencia</taxon>
    </lineage>
</organism>
<keyword evidence="6 7" id="KW-0472">Membrane</keyword>